<gene>
    <name evidence="3" type="ORF">PNOK_0964400</name>
</gene>
<dbReference type="PANTHER" id="PTHR31809:SF0">
    <property type="entry name" value="BUD13 HOMOLOG"/>
    <property type="match status" value="1"/>
</dbReference>
<evidence type="ECO:0000313" key="3">
    <source>
        <dbReference type="EMBL" id="PAV15091.1"/>
    </source>
</evidence>
<reference evidence="3 4" key="1">
    <citation type="journal article" date="2017" name="Mol. Ecol.">
        <title>Comparative and population genomic landscape of Phellinus noxius: A hypervariable fungus causing root rot in trees.</title>
        <authorList>
            <person name="Chung C.L."/>
            <person name="Lee T.J."/>
            <person name="Akiba M."/>
            <person name="Lee H.H."/>
            <person name="Kuo T.H."/>
            <person name="Liu D."/>
            <person name="Ke H.M."/>
            <person name="Yokoi T."/>
            <person name="Roa M.B."/>
            <person name="Lu M.J."/>
            <person name="Chang Y.Y."/>
            <person name="Ann P.J."/>
            <person name="Tsai J.N."/>
            <person name="Chen C.Y."/>
            <person name="Tzean S.S."/>
            <person name="Ota Y."/>
            <person name="Hattori T."/>
            <person name="Sahashi N."/>
            <person name="Liou R.F."/>
            <person name="Kikuchi T."/>
            <person name="Tsai I.J."/>
        </authorList>
    </citation>
    <scope>NUCLEOTIDE SEQUENCE [LARGE SCALE GENOMIC DNA]</scope>
    <source>
        <strain evidence="3 4">FFPRI411160</strain>
    </source>
</reference>
<dbReference type="EMBL" id="NBII01000011">
    <property type="protein sequence ID" value="PAV15091.1"/>
    <property type="molecule type" value="Genomic_DNA"/>
</dbReference>
<dbReference type="PANTHER" id="PTHR31809">
    <property type="entry name" value="BUD13 HOMOLOG"/>
    <property type="match status" value="1"/>
</dbReference>
<comment type="similarity">
    <text evidence="1">Belongs to the CWC26 family.</text>
</comment>
<feature type="compositionally biased region" description="Basic and acidic residues" evidence="2">
    <location>
        <begin position="157"/>
        <end position="225"/>
    </location>
</feature>
<accession>A0A286U670</accession>
<evidence type="ECO:0000256" key="1">
    <source>
        <dbReference type="ARBA" id="ARBA00011069"/>
    </source>
</evidence>
<sequence>MQAYLAEKYMSGKKADAILAKMAPEKKKKKRKTTTPVALSSGSGMRLVVDEDDGWMSKLKSDEDEEDLSEAIVAPDRSFKKRRVVDKEGAEDSGWAVIREGVKQEESPLPDEKPQIVDTPFTGGLLSASELKKRLPNQESGKGKARRTEQTEEEREEERLAQETVYRDASGRKIDTKAERAEAARKKREKEEREAQKMEWGKGLVQREDEAKRKAQLEKERNRDLAVYADDKELNEDLKARDRWNDPAAQFLTKKKSKGPQRPEYKGPPPPPNRFGIKPGYRWDGVDRGNGFEKKYFQAQNTKKRKVLESYQWSVDDM</sequence>
<protein>
    <submittedName>
        <fullName evidence="3">Pre-mRNA-splicing factor CWC26</fullName>
    </submittedName>
</protein>
<dbReference type="GO" id="GO:0070274">
    <property type="term" value="C:RES complex"/>
    <property type="evidence" value="ECO:0007669"/>
    <property type="project" value="TreeGrafter"/>
</dbReference>
<dbReference type="InterPro" id="IPR018609">
    <property type="entry name" value="Bud13"/>
</dbReference>
<keyword evidence="4" id="KW-1185">Reference proteome</keyword>
<dbReference type="OrthoDB" id="6022at2759"/>
<dbReference type="InParanoid" id="A0A286U670"/>
<dbReference type="InterPro" id="IPR051112">
    <property type="entry name" value="CWC26_splicing_factor"/>
</dbReference>
<feature type="region of interest" description="Disordered" evidence="2">
    <location>
        <begin position="23"/>
        <end position="45"/>
    </location>
</feature>
<dbReference type="STRING" id="2282107.A0A286U670"/>
<dbReference type="Proteomes" id="UP000217199">
    <property type="component" value="Unassembled WGS sequence"/>
</dbReference>
<evidence type="ECO:0000313" key="4">
    <source>
        <dbReference type="Proteomes" id="UP000217199"/>
    </source>
</evidence>
<proteinExistence type="inferred from homology"/>
<feature type="compositionally biased region" description="Basic and acidic residues" evidence="2">
    <location>
        <begin position="100"/>
        <end position="115"/>
    </location>
</feature>
<feature type="region of interest" description="Disordered" evidence="2">
    <location>
        <begin position="80"/>
        <end position="225"/>
    </location>
</feature>
<evidence type="ECO:0000256" key="2">
    <source>
        <dbReference type="SAM" id="MobiDB-lite"/>
    </source>
</evidence>
<feature type="region of interest" description="Disordered" evidence="2">
    <location>
        <begin position="238"/>
        <end position="280"/>
    </location>
</feature>
<comment type="caution">
    <text evidence="3">The sequence shown here is derived from an EMBL/GenBank/DDBJ whole genome shotgun (WGS) entry which is preliminary data.</text>
</comment>
<dbReference type="AlphaFoldDB" id="A0A286U670"/>
<dbReference type="FunCoup" id="A0A286U670">
    <property type="interactions" value="75"/>
</dbReference>
<dbReference type="GO" id="GO:0000398">
    <property type="term" value="P:mRNA splicing, via spliceosome"/>
    <property type="evidence" value="ECO:0007669"/>
    <property type="project" value="TreeGrafter"/>
</dbReference>
<dbReference type="Pfam" id="PF09736">
    <property type="entry name" value="Bud13"/>
    <property type="match status" value="1"/>
</dbReference>
<organism evidence="3 4">
    <name type="scientific">Pyrrhoderma noxium</name>
    <dbReference type="NCBI Taxonomy" id="2282107"/>
    <lineage>
        <taxon>Eukaryota</taxon>
        <taxon>Fungi</taxon>
        <taxon>Dikarya</taxon>
        <taxon>Basidiomycota</taxon>
        <taxon>Agaricomycotina</taxon>
        <taxon>Agaricomycetes</taxon>
        <taxon>Hymenochaetales</taxon>
        <taxon>Hymenochaetaceae</taxon>
        <taxon>Pyrrhoderma</taxon>
    </lineage>
</organism>
<dbReference type="GO" id="GO:0003723">
    <property type="term" value="F:RNA binding"/>
    <property type="evidence" value="ECO:0007669"/>
    <property type="project" value="TreeGrafter"/>
</dbReference>
<name>A0A286U670_9AGAM</name>
<dbReference type="GO" id="GO:0005684">
    <property type="term" value="C:U2-type spliceosomal complex"/>
    <property type="evidence" value="ECO:0007669"/>
    <property type="project" value="TreeGrafter"/>
</dbReference>